<keyword evidence="2" id="KW-0963">Cytoplasm</keyword>
<dbReference type="eggNOG" id="ENOG502QRJQ">
    <property type="taxonomic scope" value="Eukaryota"/>
</dbReference>
<dbReference type="AlphaFoldDB" id="H3AD79"/>
<keyword evidence="8" id="KW-0325">Glycoprotein</keyword>
<evidence type="ECO:0000256" key="2">
    <source>
        <dbReference type="ARBA" id="ARBA00022490"/>
    </source>
</evidence>
<organism evidence="14 15">
    <name type="scientific">Latimeria chalumnae</name>
    <name type="common">Coelacanth</name>
    <dbReference type="NCBI Taxonomy" id="7897"/>
    <lineage>
        <taxon>Eukaryota</taxon>
        <taxon>Metazoa</taxon>
        <taxon>Chordata</taxon>
        <taxon>Craniata</taxon>
        <taxon>Vertebrata</taxon>
        <taxon>Euteleostomi</taxon>
        <taxon>Coelacanthiformes</taxon>
        <taxon>Coelacanthidae</taxon>
        <taxon>Latimeria</taxon>
    </lineage>
</organism>
<dbReference type="GO" id="GO:0005794">
    <property type="term" value="C:Golgi apparatus"/>
    <property type="evidence" value="ECO:0007669"/>
    <property type="project" value="TreeGrafter"/>
</dbReference>
<sequence>GTCSALTVKVPSKSIHAVEGKALVLPVEYNFSTKAQEIQITWICQRPDSHSSLLVTAKNDHVVVEMQYEGRISLDRPNASLFIRQLELSDEGDYIVKISIKADTIISANQTIHVSVDAPVSKPVVHSIPVTGAVEFEGNVTLTCSVKNEKRVIFQWLKRDRILQASPRRAFSPDNKTLFIRPVRKEDISNYSCLVKNPVSQSVSEPITPIIYYGPYSLAVSSDKGQKVDKVVTVDIGEVILFHCSADSNPPNTYSWVQKFKNRTEVLKLGPEFEVKFEKEALRKADYTCCAYNNITGKHEETQFTIIVLSEAGQEKLAQKGSSLSPLAVITAVSLFLILCMFLLFLKKRCNPHTVIKQQLYSRPPTEYMKTRSISGNKTMFS</sequence>
<name>H3AD79_LATCH</name>
<feature type="domain" description="Ig-like" evidence="13">
    <location>
        <begin position="215"/>
        <end position="305"/>
    </location>
</feature>
<dbReference type="EMBL" id="AFYH01231258">
    <property type="status" value="NOT_ANNOTATED_CDS"/>
    <property type="molecule type" value="Genomic_DNA"/>
</dbReference>
<dbReference type="SUPFAM" id="SSF48726">
    <property type="entry name" value="Immunoglobulin"/>
    <property type="match status" value="3"/>
</dbReference>
<reference evidence="15" key="1">
    <citation type="submission" date="2011-08" db="EMBL/GenBank/DDBJ databases">
        <title>The draft genome of Latimeria chalumnae.</title>
        <authorList>
            <person name="Di Palma F."/>
            <person name="Alfoldi J."/>
            <person name="Johnson J."/>
            <person name="Berlin A."/>
            <person name="Gnerre S."/>
            <person name="Jaffe D."/>
            <person name="MacCallum I."/>
            <person name="Young S."/>
            <person name="Walker B.J."/>
            <person name="Lander E."/>
            <person name="Lindblad-Toh K."/>
        </authorList>
    </citation>
    <scope>NUCLEOTIDE SEQUENCE [LARGE SCALE GENOMIC DNA]</scope>
    <source>
        <strain evidence="15">Wild caught</strain>
    </source>
</reference>
<dbReference type="HOGENOM" id="CLU_049122_0_0_1"/>
<evidence type="ECO:0000256" key="4">
    <source>
        <dbReference type="ARBA" id="ARBA00022729"/>
    </source>
</evidence>
<evidence type="ECO:0000259" key="13">
    <source>
        <dbReference type="PROSITE" id="PS50835"/>
    </source>
</evidence>
<keyword evidence="10" id="KW-0393">Immunoglobulin domain</keyword>
<keyword evidence="5 12" id="KW-1133">Transmembrane helix</keyword>
<dbReference type="GO" id="GO:0005819">
    <property type="term" value="C:spindle"/>
    <property type="evidence" value="ECO:0007669"/>
    <property type="project" value="TreeGrafter"/>
</dbReference>
<dbReference type="InterPro" id="IPR013783">
    <property type="entry name" value="Ig-like_fold"/>
</dbReference>
<evidence type="ECO:0000256" key="10">
    <source>
        <dbReference type="ARBA" id="ARBA00023319"/>
    </source>
</evidence>
<dbReference type="SMART" id="SM00408">
    <property type="entry name" value="IGc2"/>
    <property type="match status" value="1"/>
</dbReference>
<dbReference type="Proteomes" id="UP000008672">
    <property type="component" value="Unassembled WGS sequence"/>
</dbReference>
<dbReference type="EMBL" id="AFYH01231259">
    <property type="status" value="NOT_ANNOTATED_CDS"/>
    <property type="molecule type" value="Genomic_DNA"/>
</dbReference>
<dbReference type="GO" id="GO:0005813">
    <property type="term" value="C:centrosome"/>
    <property type="evidence" value="ECO:0007669"/>
    <property type="project" value="TreeGrafter"/>
</dbReference>
<dbReference type="InterPro" id="IPR013106">
    <property type="entry name" value="Ig_V-set"/>
</dbReference>
<reference evidence="14" key="3">
    <citation type="submission" date="2025-09" db="UniProtKB">
        <authorList>
            <consortium name="Ensembl"/>
        </authorList>
    </citation>
    <scope>IDENTIFICATION</scope>
</reference>
<dbReference type="InterPro" id="IPR003598">
    <property type="entry name" value="Ig_sub2"/>
</dbReference>
<evidence type="ECO:0000256" key="12">
    <source>
        <dbReference type="SAM" id="Phobius"/>
    </source>
</evidence>
<dbReference type="GeneTree" id="ENSGT01130000278319"/>
<dbReference type="EMBL" id="AFYH01231261">
    <property type="status" value="NOT_ANNOTATED_CDS"/>
    <property type="molecule type" value="Genomic_DNA"/>
</dbReference>
<keyword evidence="6 12" id="KW-0472">Membrane</keyword>
<evidence type="ECO:0000256" key="8">
    <source>
        <dbReference type="ARBA" id="ARBA00023180"/>
    </source>
</evidence>
<keyword evidence="9" id="KW-0131">Cell cycle</keyword>
<feature type="domain" description="Ig-like" evidence="13">
    <location>
        <begin position="123"/>
        <end position="204"/>
    </location>
</feature>
<dbReference type="InterPro" id="IPR003599">
    <property type="entry name" value="Ig_sub"/>
</dbReference>
<evidence type="ECO:0000256" key="1">
    <source>
        <dbReference type="ARBA" id="ARBA00004496"/>
    </source>
</evidence>
<dbReference type="PROSITE" id="PS50835">
    <property type="entry name" value="IG_LIKE"/>
    <property type="match status" value="2"/>
</dbReference>
<dbReference type="InterPro" id="IPR036179">
    <property type="entry name" value="Ig-like_dom_sf"/>
</dbReference>
<keyword evidence="15" id="KW-1185">Reference proteome</keyword>
<gene>
    <name evidence="14" type="primary">HEPACAM2</name>
</gene>
<dbReference type="OMA" id="TIDYMCC"/>
<evidence type="ECO:0000313" key="14">
    <source>
        <dbReference type="Ensembl" id="ENSLACP00000007600.1"/>
    </source>
</evidence>
<comment type="subcellular location">
    <subcellularLocation>
        <location evidence="1">Cytoplasm</location>
    </subcellularLocation>
    <subcellularLocation>
        <location evidence="11">Endomembrane system</location>
        <topology evidence="11">Single-pass type I membrane protein</topology>
    </subcellularLocation>
</comment>
<keyword evidence="3 12" id="KW-0812">Transmembrane</keyword>
<dbReference type="InterPro" id="IPR007110">
    <property type="entry name" value="Ig-like_dom"/>
</dbReference>
<dbReference type="FunCoup" id="H3AD79">
    <property type="interactions" value="57"/>
</dbReference>
<evidence type="ECO:0000256" key="7">
    <source>
        <dbReference type="ARBA" id="ARBA00023157"/>
    </source>
</evidence>
<feature type="transmembrane region" description="Helical" evidence="12">
    <location>
        <begin position="324"/>
        <end position="346"/>
    </location>
</feature>
<dbReference type="Pfam" id="PF07686">
    <property type="entry name" value="V-set"/>
    <property type="match status" value="1"/>
</dbReference>
<reference evidence="14" key="2">
    <citation type="submission" date="2025-08" db="UniProtKB">
        <authorList>
            <consortium name="Ensembl"/>
        </authorList>
    </citation>
    <scope>IDENTIFICATION</scope>
</reference>
<dbReference type="Pfam" id="PF13927">
    <property type="entry name" value="Ig_3"/>
    <property type="match status" value="1"/>
</dbReference>
<dbReference type="STRING" id="7897.ENSLACP00000007600"/>
<dbReference type="GO" id="GO:0030496">
    <property type="term" value="C:midbody"/>
    <property type="evidence" value="ECO:0007669"/>
    <property type="project" value="TreeGrafter"/>
</dbReference>
<evidence type="ECO:0000256" key="11">
    <source>
        <dbReference type="ARBA" id="ARBA00046288"/>
    </source>
</evidence>
<dbReference type="PANTHER" id="PTHR44888:SF1">
    <property type="entry name" value="HEPACAM FAMILY MEMBER 2"/>
    <property type="match status" value="1"/>
</dbReference>
<keyword evidence="7" id="KW-1015">Disulfide bond</keyword>
<accession>H3AD79</accession>
<dbReference type="GO" id="GO:0007098">
    <property type="term" value="P:centrosome cycle"/>
    <property type="evidence" value="ECO:0007669"/>
    <property type="project" value="TreeGrafter"/>
</dbReference>
<keyword evidence="4" id="KW-0732">Signal</keyword>
<evidence type="ECO:0000256" key="3">
    <source>
        <dbReference type="ARBA" id="ARBA00022692"/>
    </source>
</evidence>
<evidence type="ECO:0000256" key="9">
    <source>
        <dbReference type="ARBA" id="ARBA00023306"/>
    </source>
</evidence>
<dbReference type="Gene3D" id="2.60.40.10">
    <property type="entry name" value="Immunoglobulins"/>
    <property type="match status" value="3"/>
</dbReference>
<dbReference type="SMART" id="SM00409">
    <property type="entry name" value="IG"/>
    <property type="match status" value="3"/>
</dbReference>
<dbReference type="Ensembl" id="ENSLACT00000007664.1">
    <property type="protein sequence ID" value="ENSLACP00000007600.1"/>
    <property type="gene ID" value="ENSLACG00000006735.1"/>
</dbReference>
<protein>
    <submittedName>
        <fullName evidence="14">HEPACAM family member 2</fullName>
    </submittedName>
</protein>
<evidence type="ECO:0000313" key="15">
    <source>
        <dbReference type="Proteomes" id="UP000008672"/>
    </source>
</evidence>
<evidence type="ECO:0000256" key="6">
    <source>
        <dbReference type="ARBA" id="ARBA00023136"/>
    </source>
</evidence>
<dbReference type="PANTHER" id="PTHR44888">
    <property type="entry name" value="HEPACAM FAMILY MEMBER 2-RELATED"/>
    <property type="match status" value="1"/>
</dbReference>
<dbReference type="EMBL" id="AFYH01231260">
    <property type="status" value="NOT_ANNOTATED_CDS"/>
    <property type="molecule type" value="Genomic_DNA"/>
</dbReference>
<dbReference type="InterPro" id="IPR052280">
    <property type="entry name" value="HEPACAM_domain"/>
</dbReference>
<proteinExistence type="predicted"/>
<dbReference type="InParanoid" id="H3AD79"/>
<evidence type="ECO:0000256" key="5">
    <source>
        <dbReference type="ARBA" id="ARBA00022989"/>
    </source>
</evidence>